<dbReference type="EMBL" id="JBBWWR010000012">
    <property type="protein sequence ID" value="KAK8958751.1"/>
    <property type="molecule type" value="Genomic_DNA"/>
</dbReference>
<name>A0ABR2M4A9_9ASPA</name>
<comment type="caution">
    <text evidence="2">The sequence shown here is derived from an EMBL/GenBank/DDBJ whole genome shotgun (WGS) entry which is preliminary data.</text>
</comment>
<evidence type="ECO:0000313" key="3">
    <source>
        <dbReference type="Proteomes" id="UP001412067"/>
    </source>
</evidence>
<dbReference type="Proteomes" id="UP001412067">
    <property type="component" value="Unassembled WGS sequence"/>
</dbReference>
<feature type="region of interest" description="Disordered" evidence="1">
    <location>
        <begin position="85"/>
        <end position="137"/>
    </location>
</feature>
<keyword evidence="3" id="KW-1185">Reference proteome</keyword>
<evidence type="ECO:0000313" key="2">
    <source>
        <dbReference type="EMBL" id="KAK8958751.1"/>
    </source>
</evidence>
<gene>
    <name evidence="2" type="ORF">KSP40_PGU009233</name>
</gene>
<accession>A0ABR2M4A9</accession>
<sequence>MGGAAGVRPAALGARWLHFWDRKRWQQIPEFGNWDYCDEMPITQYFETARQAGLVRCGFFEPAACEEDLFKVPVAVPVKSVYRDGSYHRKARRPSDSSGGEENTYSKERKQRKQGKMAGDVALPPRKPKTPPKAVDEDLYKIPPELLYQKPKRKRPLSNLLSGCLGLNCVA</sequence>
<protein>
    <submittedName>
        <fullName evidence="2">Uncharacterized protein</fullName>
    </submittedName>
</protein>
<organism evidence="2 3">
    <name type="scientific">Platanthera guangdongensis</name>
    <dbReference type="NCBI Taxonomy" id="2320717"/>
    <lineage>
        <taxon>Eukaryota</taxon>
        <taxon>Viridiplantae</taxon>
        <taxon>Streptophyta</taxon>
        <taxon>Embryophyta</taxon>
        <taxon>Tracheophyta</taxon>
        <taxon>Spermatophyta</taxon>
        <taxon>Magnoliopsida</taxon>
        <taxon>Liliopsida</taxon>
        <taxon>Asparagales</taxon>
        <taxon>Orchidaceae</taxon>
        <taxon>Orchidoideae</taxon>
        <taxon>Orchideae</taxon>
        <taxon>Orchidinae</taxon>
        <taxon>Platanthera</taxon>
    </lineage>
</organism>
<proteinExistence type="predicted"/>
<reference evidence="2 3" key="1">
    <citation type="journal article" date="2022" name="Nat. Plants">
        <title>Genomes of leafy and leafless Platanthera orchids illuminate the evolution of mycoheterotrophy.</title>
        <authorList>
            <person name="Li M.H."/>
            <person name="Liu K.W."/>
            <person name="Li Z."/>
            <person name="Lu H.C."/>
            <person name="Ye Q.L."/>
            <person name="Zhang D."/>
            <person name="Wang J.Y."/>
            <person name="Li Y.F."/>
            <person name="Zhong Z.M."/>
            <person name="Liu X."/>
            <person name="Yu X."/>
            <person name="Liu D.K."/>
            <person name="Tu X.D."/>
            <person name="Liu B."/>
            <person name="Hao Y."/>
            <person name="Liao X.Y."/>
            <person name="Jiang Y.T."/>
            <person name="Sun W.H."/>
            <person name="Chen J."/>
            <person name="Chen Y.Q."/>
            <person name="Ai Y."/>
            <person name="Zhai J.W."/>
            <person name="Wu S.S."/>
            <person name="Zhou Z."/>
            <person name="Hsiao Y.Y."/>
            <person name="Wu W.L."/>
            <person name="Chen Y.Y."/>
            <person name="Lin Y.F."/>
            <person name="Hsu J.L."/>
            <person name="Li C.Y."/>
            <person name="Wang Z.W."/>
            <person name="Zhao X."/>
            <person name="Zhong W.Y."/>
            <person name="Ma X.K."/>
            <person name="Ma L."/>
            <person name="Huang J."/>
            <person name="Chen G.Z."/>
            <person name="Huang M.Z."/>
            <person name="Huang L."/>
            <person name="Peng D.H."/>
            <person name="Luo Y.B."/>
            <person name="Zou S.Q."/>
            <person name="Chen S.P."/>
            <person name="Lan S."/>
            <person name="Tsai W.C."/>
            <person name="Van de Peer Y."/>
            <person name="Liu Z.J."/>
        </authorList>
    </citation>
    <scope>NUCLEOTIDE SEQUENCE [LARGE SCALE GENOMIC DNA]</scope>
    <source>
        <strain evidence="2">Lor288</strain>
    </source>
</reference>
<dbReference type="PANTHER" id="PTHR33699:SF3">
    <property type="entry name" value="OS06G0347300 PROTEIN"/>
    <property type="match status" value="1"/>
</dbReference>
<evidence type="ECO:0000256" key="1">
    <source>
        <dbReference type="SAM" id="MobiDB-lite"/>
    </source>
</evidence>
<dbReference type="PANTHER" id="PTHR33699">
    <property type="entry name" value="EXPRESSED PROTEIN"/>
    <property type="match status" value="1"/>
</dbReference>